<feature type="domain" description="PEP-utilising enzyme mobile" evidence="22">
    <location>
        <begin position="152"/>
        <end position="224"/>
    </location>
</feature>
<dbReference type="PIRSF" id="PIRSF000732">
    <property type="entry name" value="PTS_enzyme_I"/>
    <property type="match status" value="1"/>
</dbReference>
<evidence type="ECO:0000259" key="24">
    <source>
        <dbReference type="Pfam" id="PF05524"/>
    </source>
</evidence>
<feature type="active site" description="Tele-phosphohistidine intermediate" evidence="18">
    <location>
        <position position="188"/>
    </location>
</feature>
<evidence type="ECO:0000256" key="9">
    <source>
        <dbReference type="ARBA" id="ARBA00022490"/>
    </source>
</evidence>
<dbReference type="Gene3D" id="3.50.30.10">
    <property type="entry name" value="Phosphohistidine domain"/>
    <property type="match status" value="1"/>
</dbReference>
<feature type="binding site" evidence="20">
    <location>
        <position position="429"/>
    </location>
    <ligand>
        <name>Mg(2+)</name>
        <dbReference type="ChEBI" id="CHEBI:18420"/>
    </ligand>
</feature>
<dbReference type="InterPro" id="IPR015813">
    <property type="entry name" value="Pyrv/PenolPyrv_kinase-like_dom"/>
</dbReference>
<dbReference type="PROSITE" id="PS00742">
    <property type="entry name" value="PEP_ENZYMES_2"/>
    <property type="match status" value="1"/>
</dbReference>
<evidence type="ECO:0000256" key="5">
    <source>
        <dbReference type="ARBA" id="ARBA00007837"/>
    </source>
</evidence>
<organism evidence="25 26">
    <name type="scientific">Eisenbergiella massiliensis</name>
    <dbReference type="NCBI Taxonomy" id="1720294"/>
    <lineage>
        <taxon>Bacteria</taxon>
        <taxon>Bacillati</taxon>
        <taxon>Bacillota</taxon>
        <taxon>Clostridia</taxon>
        <taxon>Lachnospirales</taxon>
        <taxon>Lachnospiraceae</taxon>
        <taxon>Eisenbergiella</taxon>
    </lineage>
</organism>
<dbReference type="InterPro" id="IPR024692">
    <property type="entry name" value="PTS_EI"/>
</dbReference>
<dbReference type="InterPro" id="IPR008279">
    <property type="entry name" value="PEP-util_enz_mobile_dom"/>
</dbReference>
<protein>
    <recommendedName>
        <fullName evidence="7 17">Phosphoenolpyruvate-protein phosphotransferase</fullName>
        <ecNumber evidence="6 17">2.7.3.9</ecNumber>
    </recommendedName>
    <alternativeName>
        <fullName evidence="16 17">Phosphotransferase system, enzyme I</fullName>
    </alternativeName>
</protein>
<dbReference type="EMBL" id="QVLU01000023">
    <property type="protein sequence ID" value="RGE67572.1"/>
    <property type="molecule type" value="Genomic_DNA"/>
</dbReference>
<evidence type="ECO:0000259" key="22">
    <source>
        <dbReference type="Pfam" id="PF00391"/>
    </source>
</evidence>
<evidence type="ECO:0000256" key="19">
    <source>
        <dbReference type="PIRSR" id="PIRSR000732-2"/>
    </source>
</evidence>
<feature type="domain" description="Phosphotransferase system enzyme I N-terminal" evidence="24">
    <location>
        <begin position="6"/>
        <end position="126"/>
    </location>
</feature>
<dbReference type="PRINTS" id="PR01736">
    <property type="entry name" value="PHPHTRNFRASE"/>
</dbReference>
<evidence type="ECO:0000256" key="6">
    <source>
        <dbReference type="ARBA" id="ARBA00012232"/>
    </source>
</evidence>
<dbReference type="Pfam" id="PF05524">
    <property type="entry name" value="PEP-utilisers_N"/>
    <property type="match status" value="1"/>
</dbReference>
<keyword evidence="15 17" id="KW-0460">Magnesium</keyword>
<comment type="cofactor">
    <cofactor evidence="2 17 20">
        <name>Mg(2+)</name>
        <dbReference type="ChEBI" id="CHEBI:18420"/>
    </cofactor>
</comment>
<dbReference type="GO" id="GO:0009401">
    <property type="term" value="P:phosphoenolpyruvate-dependent sugar phosphotransferase system"/>
    <property type="evidence" value="ECO:0007669"/>
    <property type="project" value="UniProtKB-KW"/>
</dbReference>
<dbReference type="AlphaFoldDB" id="A0A3E3IKN7"/>
<dbReference type="InterPro" id="IPR050499">
    <property type="entry name" value="PEP-utilizing_PTS_enzyme"/>
</dbReference>
<evidence type="ECO:0000256" key="21">
    <source>
        <dbReference type="SAM" id="Coils"/>
    </source>
</evidence>
<dbReference type="SUPFAM" id="SSF52009">
    <property type="entry name" value="Phosphohistidine domain"/>
    <property type="match status" value="1"/>
</dbReference>
<gene>
    <name evidence="25" type="primary">ptsP</name>
    <name evidence="25" type="ORF">DWY69_21945</name>
</gene>
<evidence type="ECO:0000256" key="2">
    <source>
        <dbReference type="ARBA" id="ARBA00001946"/>
    </source>
</evidence>
<dbReference type="InterPro" id="IPR023151">
    <property type="entry name" value="PEP_util_CS"/>
</dbReference>
<dbReference type="InterPro" id="IPR040442">
    <property type="entry name" value="Pyrv_kinase-like_dom_sf"/>
</dbReference>
<feature type="coiled-coil region" evidence="21">
    <location>
        <begin position="33"/>
        <end position="60"/>
    </location>
</feature>
<sequence>MIKCSGKSVLKGIAIGRIYLYKKQEYVLKQETIENPEAEIERMEKAKETATEQLEELYQKALKEAGEEQAMIFDVHKMMLDDADYLDSIRGLIRDEKMNAEFAVNLTGENFADIFASMDDEYMKARSADVLDISKRLIRILAGVGEEGIASEEPVVLLADDLSPSETVQMDKSKILAIVTKHGSTNSHTAILARSMNIPALVQTDVALLEEYSGAKAVVDGFSGTFIINPEEDVLEKSVQKKMEYEKERTALQELKGKDNVTTDGRRINLYANIGNVSDVDKVLDSDAGGIGLFRSEFIYLGREDYPTEEEQFVIYKEVLSRMQGKKVIIRTLDIGADKQVDYFKLPHEENPAMGYRAIRICLDRPEVFKTQLRAIYRASAFGTAAIMFPMIISVKEIRKIKEIVEEVKTELTKEGISFNRVELGIMVETPAAAVISDELAKEVEFFSIGTNDLTQYTLAIDRQNQNLDNFYDSHHEAILRLIKMTVENGHKEGIWVGICGELASDTTLTRTFVDMGVDELSVSPTYVLSVRKAVRDI</sequence>
<keyword evidence="14 17" id="KW-0418">Kinase</keyword>
<dbReference type="InterPro" id="IPR006318">
    <property type="entry name" value="PTS_EI-like"/>
</dbReference>
<dbReference type="GO" id="GO:0016301">
    <property type="term" value="F:kinase activity"/>
    <property type="evidence" value="ECO:0007669"/>
    <property type="project" value="UniProtKB-KW"/>
</dbReference>
<keyword evidence="25" id="KW-0670">Pyruvate</keyword>
<dbReference type="InterPro" id="IPR008731">
    <property type="entry name" value="PTS_EIN"/>
</dbReference>
<feature type="binding site" evidence="19">
    <location>
        <position position="331"/>
    </location>
    <ligand>
        <name>phosphoenolpyruvate</name>
        <dbReference type="ChEBI" id="CHEBI:58702"/>
    </ligand>
</feature>
<keyword evidence="12 17" id="KW-0598">Phosphotransferase system</keyword>
<comment type="similarity">
    <text evidence="5 17">Belongs to the PEP-utilizing enzyme family.</text>
</comment>
<dbReference type="SUPFAM" id="SSF47831">
    <property type="entry name" value="Enzyme I of the PEP:sugar phosphotransferase system HPr-binding (sub)domain"/>
    <property type="match status" value="1"/>
</dbReference>
<feature type="active site" description="Proton donor" evidence="18">
    <location>
        <position position="500"/>
    </location>
</feature>
<dbReference type="NCBIfam" id="TIGR01417">
    <property type="entry name" value="PTS_I_fam"/>
    <property type="match status" value="1"/>
</dbReference>
<evidence type="ECO:0000256" key="10">
    <source>
        <dbReference type="ARBA" id="ARBA00022597"/>
    </source>
</evidence>
<comment type="caution">
    <text evidence="25">The sequence shown here is derived from an EMBL/GenBank/DDBJ whole genome shotgun (WGS) entry which is preliminary data.</text>
</comment>
<evidence type="ECO:0000259" key="23">
    <source>
        <dbReference type="Pfam" id="PF02896"/>
    </source>
</evidence>
<dbReference type="RefSeq" id="WP_025490210.1">
    <property type="nucleotide sequence ID" value="NZ_JBKVAZ010000005.1"/>
</dbReference>
<dbReference type="Gene3D" id="3.20.20.60">
    <property type="entry name" value="Phosphoenolpyruvate-binding domains"/>
    <property type="match status" value="1"/>
</dbReference>
<evidence type="ECO:0000256" key="16">
    <source>
        <dbReference type="ARBA" id="ARBA00033235"/>
    </source>
</evidence>
<dbReference type="InterPro" id="IPR036637">
    <property type="entry name" value="Phosphohistidine_dom_sf"/>
</dbReference>
<dbReference type="GO" id="GO:0046872">
    <property type="term" value="F:metal ion binding"/>
    <property type="evidence" value="ECO:0007669"/>
    <property type="project" value="UniProtKB-KW"/>
</dbReference>
<dbReference type="OrthoDB" id="9765468at2"/>
<reference evidence="25 26" key="1">
    <citation type="submission" date="2018-08" db="EMBL/GenBank/DDBJ databases">
        <title>A genome reference for cultivated species of the human gut microbiota.</title>
        <authorList>
            <person name="Zou Y."/>
            <person name="Xue W."/>
            <person name="Luo G."/>
        </authorList>
    </citation>
    <scope>NUCLEOTIDE SEQUENCE [LARGE SCALE GENOMIC DNA]</scope>
    <source>
        <strain evidence="25 26">AF26-4BH</strain>
    </source>
</reference>
<comment type="subcellular location">
    <subcellularLocation>
        <location evidence="4 17">Cytoplasm</location>
    </subcellularLocation>
</comment>
<keyword evidence="13 17" id="KW-0479">Metal-binding</keyword>
<dbReference type="SUPFAM" id="SSF51621">
    <property type="entry name" value="Phosphoenolpyruvate/pyruvate domain"/>
    <property type="match status" value="1"/>
</dbReference>
<dbReference type="EC" id="2.7.3.9" evidence="6 17"/>
<name>A0A3E3IKN7_9FIRM</name>
<evidence type="ECO:0000256" key="7">
    <source>
        <dbReference type="ARBA" id="ARBA00016544"/>
    </source>
</evidence>
<dbReference type="Pfam" id="PF02896">
    <property type="entry name" value="PEP-utilizers_C"/>
    <property type="match status" value="1"/>
</dbReference>
<keyword evidence="11 17" id="KW-0808">Transferase</keyword>
<evidence type="ECO:0000313" key="25">
    <source>
        <dbReference type="EMBL" id="RGE67572.1"/>
    </source>
</evidence>
<evidence type="ECO:0000256" key="11">
    <source>
        <dbReference type="ARBA" id="ARBA00022679"/>
    </source>
</evidence>
<evidence type="ECO:0000256" key="20">
    <source>
        <dbReference type="PIRSR" id="PIRSR000732-3"/>
    </source>
</evidence>
<keyword evidence="10 17" id="KW-0762">Sugar transport</keyword>
<evidence type="ECO:0000256" key="14">
    <source>
        <dbReference type="ARBA" id="ARBA00022777"/>
    </source>
</evidence>
<keyword evidence="21" id="KW-0175">Coiled coil</keyword>
<feature type="domain" description="PEP-utilising enzyme C-terminal" evidence="23">
    <location>
        <begin position="252"/>
        <end position="537"/>
    </location>
</feature>
<feature type="binding site" evidence="20">
    <location>
        <position position="453"/>
    </location>
    <ligand>
        <name>Mg(2+)</name>
        <dbReference type="ChEBI" id="CHEBI:18420"/>
    </ligand>
</feature>
<dbReference type="InterPro" id="IPR000121">
    <property type="entry name" value="PEP_util_C"/>
</dbReference>
<feature type="binding site" evidence="19">
    <location>
        <position position="463"/>
    </location>
    <ligand>
        <name>phosphoenolpyruvate</name>
        <dbReference type="ChEBI" id="CHEBI:58702"/>
    </ligand>
</feature>
<evidence type="ECO:0000256" key="3">
    <source>
        <dbReference type="ARBA" id="ARBA00002728"/>
    </source>
</evidence>
<keyword evidence="9 17" id="KW-0963">Cytoplasm</keyword>
<dbReference type="Gene3D" id="1.10.274.10">
    <property type="entry name" value="PtsI, HPr-binding domain"/>
    <property type="match status" value="1"/>
</dbReference>
<feature type="binding site" evidence="19">
    <location>
        <position position="295"/>
    </location>
    <ligand>
        <name>phosphoenolpyruvate</name>
        <dbReference type="ChEBI" id="CHEBI:58702"/>
    </ligand>
</feature>
<accession>A0A3E3IKN7</accession>
<evidence type="ECO:0000256" key="8">
    <source>
        <dbReference type="ARBA" id="ARBA00022448"/>
    </source>
</evidence>
<evidence type="ECO:0000256" key="18">
    <source>
        <dbReference type="PIRSR" id="PIRSR000732-1"/>
    </source>
</evidence>
<evidence type="ECO:0000256" key="17">
    <source>
        <dbReference type="PIRNR" id="PIRNR000732"/>
    </source>
</evidence>
<dbReference type="PANTHER" id="PTHR46244:SF3">
    <property type="entry name" value="PHOSPHOENOLPYRUVATE-PROTEIN PHOSPHOTRANSFERASE"/>
    <property type="match status" value="1"/>
</dbReference>
<dbReference type="GO" id="GO:0005737">
    <property type="term" value="C:cytoplasm"/>
    <property type="evidence" value="ECO:0007669"/>
    <property type="project" value="UniProtKB-SubCell"/>
</dbReference>
<comment type="function">
    <text evidence="3 17">General (non sugar-specific) component of the phosphoenolpyruvate-dependent sugar phosphotransferase system (sugar PTS). This major carbohydrate active-transport system catalyzes the phosphorylation of incoming sugar substrates concomitantly with their translocation across the cell membrane. Enzyme I transfers the phosphoryl group from phosphoenolpyruvate (PEP) to the phosphoryl carrier protein (HPr).</text>
</comment>
<feature type="binding site" evidence="19">
    <location>
        <begin position="452"/>
        <end position="453"/>
    </location>
    <ligand>
        <name>phosphoenolpyruvate</name>
        <dbReference type="ChEBI" id="CHEBI:58702"/>
    </ligand>
</feature>
<comment type="catalytic activity">
    <reaction evidence="1 17">
        <text>L-histidyl-[protein] + phosphoenolpyruvate = N(pros)-phospho-L-histidyl-[protein] + pyruvate</text>
        <dbReference type="Rhea" id="RHEA:23880"/>
        <dbReference type="Rhea" id="RHEA-COMP:9745"/>
        <dbReference type="Rhea" id="RHEA-COMP:9746"/>
        <dbReference type="ChEBI" id="CHEBI:15361"/>
        <dbReference type="ChEBI" id="CHEBI:29979"/>
        <dbReference type="ChEBI" id="CHEBI:58702"/>
        <dbReference type="ChEBI" id="CHEBI:64837"/>
        <dbReference type="EC" id="2.7.3.9"/>
    </reaction>
</comment>
<evidence type="ECO:0000313" key="26">
    <source>
        <dbReference type="Proteomes" id="UP000261166"/>
    </source>
</evidence>
<dbReference type="Pfam" id="PF00391">
    <property type="entry name" value="PEP-utilizers"/>
    <property type="match status" value="1"/>
</dbReference>
<evidence type="ECO:0000256" key="1">
    <source>
        <dbReference type="ARBA" id="ARBA00000683"/>
    </source>
</evidence>
<dbReference type="InterPro" id="IPR036618">
    <property type="entry name" value="PtsI_HPr-bd_sf"/>
</dbReference>
<dbReference type="Proteomes" id="UP000261166">
    <property type="component" value="Unassembled WGS sequence"/>
</dbReference>
<keyword evidence="8 17" id="KW-0813">Transport</keyword>
<evidence type="ECO:0000256" key="12">
    <source>
        <dbReference type="ARBA" id="ARBA00022683"/>
    </source>
</evidence>
<proteinExistence type="inferred from homology"/>
<dbReference type="PANTHER" id="PTHR46244">
    <property type="entry name" value="PHOSPHOENOLPYRUVATE-PROTEIN PHOSPHOTRANSFERASE"/>
    <property type="match status" value="1"/>
</dbReference>
<evidence type="ECO:0000256" key="15">
    <source>
        <dbReference type="ARBA" id="ARBA00022842"/>
    </source>
</evidence>
<evidence type="ECO:0000256" key="4">
    <source>
        <dbReference type="ARBA" id="ARBA00004496"/>
    </source>
</evidence>
<evidence type="ECO:0000256" key="13">
    <source>
        <dbReference type="ARBA" id="ARBA00022723"/>
    </source>
</evidence>
<dbReference type="GO" id="GO:0008965">
    <property type="term" value="F:phosphoenolpyruvate-protein phosphotransferase activity"/>
    <property type="evidence" value="ECO:0007669"/>
    <property type="project" value="UniProtKB-EC"/>
</dbReference>